<comment type="caution">
    <text evidence="5">The sequence shown here is derived from an EMBL/GenBank/DDBJ whole genome shotgun (WGS) entry which is preliminary data.</text>
</comment>
<keyword evidence="6" id="KW-1185">Reference proteome</keyword>
<evidence type="ECO:0000313" key="6">
    <source>
        <dbReference type="Proteomes" id="UP000298416"/>
    </source>
</evidence>
<dbReference type="EMBL" id="PNBA02000022">
    <property type="protein sequence ID" value="KAG6385311.1"/>
    <property type="molecule type" value="Genomic_DNA"/>
</dbReference>
<dbReference type="PANTHER" id="PTHR24072">
    <property type="entry name" value="RHO FAMILY GTPASE"/>
    <property type="match status" value="1"/>
</dbReference>
<organism evidence="5">
    <name type="scientific">Salvia splendens</name>
    <name type="common">Scarlet sage</name>
    <dbReference type="NCBI Taxonomy" id="180675"/>
    <lineage>
        <taxon>Eukaryota</taxon>
        <taxon>Viridiplantae</taxon>
        <taxon>Streptophyta</taxon>
        <taxon>Embryophyta</taxon>
        <taxon>Tracheophyta</taxon>
        <taxon>Spermatophyta</taxon>
        <taxon>Magnoliopsida</taxon>
        <taxon>eudicotyledons</taxon>
        <taxon>Gunneridae</taxon>
        <taxon>Pentapetalae</taxon>
        <taxon>asterids</taxon>
        <taxon>lamiids</taxon>
        <taxon>Lamiales</taxon>
        <taxon>Lamiaceae</taxon>
        <taxon>Nepetoideae</taxon>
        <taxon>Mentheae</taxon>
        <taxon>Salviinae</taxon>
        <taxon>Salvia</taxon>
        <taxon>Salvia subgen. Calosphace</taxon>
        <taxon>core Calosphace</taxon>
    </lineage>
</organism>
<evidence type="ECO:0000256" key="1">
    <source>
        <dbReference type="ARBA" id="ARBA00010142"/>
    </source>
</evidence>
<protein>
    <recommendedName>
        <fullName evidence="7">Ras-related C3 botulinum toxin substrate 1</fullName>
    </recommendedName>
</protein>
<keyword evidence="2" id="KW-0547">Nucleotide-binding</keyword>
<dbReference type="InterPro" id="IPR003578">
    <property type="entry name" value="Small_GTPase_Rho"/>
</dbReference>
<comment type="similarity">
    <text evidence="1">Belongs to the small GTPase superfamily. Rho family.</text>
</comment>
<dbReference type="GO" id="GO:0003924">
    <property type="term" value="F:GTPase activity"/>
    <property type="evidence" value="ECO:0007669"/>
    <property type="project" value="InterPro"/>
</dbReference>
<reference evidence="5" key="2">
    <citation type="submission" date="2020-08" db="EMBL/GenBank/DDBJ databases">
        <title>Plant Genome Project.</title>
        <authorList>
            <person name="Zhang R.-G."/>
        </authorList>
    </citation>
    <scope>NUCLEOTIDE SEQUENCE</scope>
    <source>
        <strain evidence="5">Huo1</strain>
        <tissue evidence="5">Leaf</tissue>
    </source>
</reference>
<reference evidence="5" key="1">
    <citation type="submission" date="2018-01" db="EMBL/GenBank/DDBJ databases">
        <authorList>
            <person name="Mao J.F."/>
        </authorList>
    </citation>
    <scope>NUCLEOTIDE SEQUENCE</scope>
    <source>
        <strain evidence="5">Huo1</strain>
        <tissue evidence="5">Leaf</tissue>
    </source>
</reference>
<evidence type="ECO:0000256" key="4">
    <source>
        <dbReference type="ARBA" id="ARBA00023288"/>
    </source>
</evidence>
<dbReference type="Gene3D" id="3.40.50.300">
    <property type="entry name" value="P-loop containing nucleotide triphosphate hydrolases"/>
    <property type="match status" value="1"/>
</dbReference>
<evidence type="ECO:0000256" key="2">
    <source>
        <dbReference type="ARBA" id="ARBA00022741"/>
    </source>
</evidence>
<dbReference type="GO" id="GO:0007264">
    <property type="term" value="P:small GTPase-mediated signal transduction"/>
    <property type="evidence" value="ECO:0007669"/>
    <property type="project" value="InterPro"/>
</dbReference>
<keyword evidence="4" id="KW-0449">Lipoprotein</keyword>
<proteinExistence type="inferred from homology"/>
<dbReference type="Proteomes" id="UP000298416">
    <property type="component" value="Unassembled WGS sequence"/>
</dbReference>
<gene>
    <name evidence="5" type="ORF">SASPL_154144</name>
</gene>
<dbReference type="InterPro" id="IPR027417">
    <property type="entry name" value="P-loop_NTPase"/>
</dbReference>
<dbReference type="AlphaFoldDB" id="A0A8X8VZK6"/>
<evidence type="ECO:0008006" key="7">
    <source>
        <dbReference type="Google" id="ProtNLM"/>
    </source>
</evidence>
<dbReference type="GO" id="GO:0005525">
    <property type="term" value="F:GTP binding"/>
    <property type="evidence" value="ECO:0007669"/>
    <property type="project" value="UniProtKB-KW"/>
</dbReference>
<name>A0A8X8VZK6_SALSN</name>
<dbReference type="Pfam" id="PF00071">
    <property type="entry name" value="Ras"/>
    <property type="match status" value="1"/>
</dbReference>
<evidence type="ECO:0000313" key="5">
    <source>
        <dbReference type="EMBL" id="KAG6385311.1"/>
    </source>
</evidence>
<accession>A0A8X8VZK6</accession>
<evidence type="ECO:0000256" key="3">
    <source>
        <dbReference type="ARBA" id="ARBA00023134"/>
    </source>
</evidence>
<keyword evidence="3" id="KW-0342">GTP-binding</keyword>
<dbReference type="InterPro" id="IPR001806">
    <property type="entry name" value="Small_GTPase"/>
</dbReference>
<dbReference type="SUPFAM" id="SSF52540">
    <property type="entry name" value="P-loop containing nucleoside triphosphate hydrolases"/>
    <property type="match status" value="1"/>
</dbReference>
<sequence length="75" mass="8883">MDILFDLRQWVPELRHYTRNIPIVLVGTKSDLREDKQYVGDHSGAVAITREQIKVVLRPPKMKKKLHQWRGCIFL</sequence>